<gene>
    <name evidence="3" type="primary">PARPA_09058.1 scaffold 35523</name>
</gene>
<proteinExistence type="predicted"/>
<keyword evidence="4" id="KW-1185">Reference proteome</keyword>
<dbReference type="AlphaFoldDB" id="A0A0B7NIT3"/>
<evidence type="ECO:0000259" key="2">
    <source>
        <dbReference type="Pfam" id="PF08495"/>
    </source>
</evidence>
<evidence type="ECO:0000313" key="3">
    <source>
        <dbReference type="EMBL" id="CEP14868.1"/>
    </source>
</evidence>
<name>A0A0B7NIT3_9FUNG</name>
<dbReference type="Proteomes" id="UP000054107">
    <property type="component" value="Unassembled WGS sequence"/>
</dbReference>
<dbReference type="InterPro" id="IPR013702">
    <property type="entry name" value="FIST_domain_N"/>
</dbReference>
<dbReference type="OrthoDB" id="10251508at2759"/>
<dbReference type="EMBL" id="LN731776">
    <property type="protein sequence ID" value="CEP14868.1"/>
    <property type="molecule type" value="Genomic_DNA"/>
</dbReference>
<feature type="domain" description="FIST" evidence="2">
    <location>
        <begin position="49"/>
        <end position="271"/>
    </location>
</feature>
<evidence type="ECO:0000313" key="4">
    <source>
        <dbReference type="Proteomes" id="UP000054107"/>
    </source>
</evidence>
<organism evidence="3 4">
    <name type="scientific">Parasitella parasitica</name>
    <dbReference type="NCBI Taxonomy" id="35722"/>
    <lineage>
        <taxon>Eukaryota</taxon>
        <taxon>Fungi</taxon>
        <taxon>Fungi incertae sedis</taxon>
        <taxon>Mucoromycota</taxon>
        <taxon>Mucoromycotina</taxon>
        <taxon>Mucoromycetes</taxon>
        <taxon>Mucorales</taxon>
        <taxon>Mucorineae</taxon>
        <taxon>Mucoraceae</taxon>
        <taxon>Parasitella</taxon>
    </lineage>
</organism>
<feature type="region of interest" description="Disordered" evidence="1">
    <location>
        <begin position="300"/>
        <end position="326"/>
    </location>
</feature>
<protein>
    <recommendedName>
        <fullName evidence="2">FIST domain-containing protein</fullName>
    </recommendedName>
</protein>
<reference evidence="3 4" key="1">
    <citation type="submission" date="2014-09" db="EMBL/GenBank/DDBJ databases">
        <authorList>
            <person name="Ellenberger Sabrina"/>
        </authorList>
    </citation>
    <scope>NUCLEOTIDE SEQUENCE [LARGE SCALE GENOMIC DNA]</scope>
    <source>
        <strain evidence="3 4">CBS 412.66</strain>
    </source>
</reference>
<dbReference type="Pfam" id="PF08495">
    <property type="entry name" value="FIST"/>
    <property type="match status" value="1"/>
</dbReference>
<evidence type="ECO:0000256" key="1">
    <source>
        <dbReference type="SAM" id="MobiDB-lite"/>
    </source>
</evidence>
<sequence length="424" mass="46766">MLSKYTQKFLAKTPQYSRSYWTKLTTTGATIEECVQSSLDTLDQKKPDVCVVLASKSYTLAHYRKLTEELQSKLEPKCLIGGVVDRVAQVNHGISLLLGFEEEIVPFTINDSQDRLKIRNISVGRWGRVDDTERIKSQSEHIDKVGWKKFGSVSTPVQTYQLPPGLENKPSLVFTVSDNEPDQLLQALDHHYPDVPKVGIVGASTPFVTGEPYTLFNSDGNIMGSGIVGFASYTKADKYFNVQVTHTAMEKMGNPLKITRCRGNIILDLDDGGATGLLLRLIQSGPKLSKDEEFYLEIYPPGKDENSESDATVSRITSGDPGRGNMSIDTTADLQAGQVVQFMRKRNLEFKNVSSDPIEKDNIVFGVSEKDHTIDASPVQIPDEANVVPDVFGAVSENGVIVGRSDIPTEILDVPFSKVTINNF</sequence>
<accession>A0A0B7NIT3</accession>